<evidence type="ECO:0000313" key="2">
    <source>
        <dbReference type="Proteomes" id="UP000198846"/>
    </source>
</evidence>
<sequence length="61" mass="7228">MLKLRALINENQSLNINALKIEYKIALPYPYNTRGVLVFNKEFHIKNKHCHNENKISKTLF</sequence>
<keyword evidence="2" id="KW-1185">Reference proteome</keyword>
<organism evidence="1 2">
    <name type="scientific">Bizionia paragorgiae</name>
    <dbReference type="NCBI Taxonomy" id="283786"/>
    <lineage>
        <taxon>Bacteria</taxon>
        <taxon>Pseudomonadati</taxon>
        <taxon>Bacteroidota</taxon>
        <taxon>Flavobacteriia</taxon>
        <taxon>Flavobacteriales</taxon>
        <taxon>Flavobacteriaceae</taxon>
        <taxon>Bizionia</taxon>
    </lineage>
</organism>
<protein>
    <submittedName>
        <fullName evidence="1">Uncharacterized protein</fullName>
    </submittedName>
</protein>
<accession>A0A1H4AEA4</accession>
<dbReference type="Proteomes" id="UP000198846">
    <property type="component" value="Unassembled WGS sequence"/>
</dbReference>
<dbReference type="EMBL" id="FNQK01000010">
    <property type="protein sequence ID" value="SEA33834.1"/>
    <property type="molecule type" value="Genomic_DNA"/>
</dbReference>
<proteinExistence type="predicted"/>
<gene>
    <name evidence="1" type="ORF">SAMN04487990_110115</name>
</gene>
<reference evidence="2" key="1">
    <citation type="submission" date="2016-10" db="EMBL/GenBank/DDBJ databases">
        <authorList>
            <person name="Varghese N."/>
            <person name="Submissions S."/>
        </authorList>
    </citation>
    <scope>NUCLEOTIDE SEQUENCE [LARGE SCALE GENOMIC DNA]</scope>
    <source>
        <strain evidence="2">DSM 23842</strain>
    </source>
</reference>
<dbReference type="AlphaFoldDB" id="A0A1H4AEA4"/>
<evidence type="ECO:0000313" key="1">
    <source>
        <dbReference type="EMBL" id="SEA33834.1"/>
    </source>
</evidence>
<name>A0A1H4AEA4_BIZPA</name>